<feature type="binding site" evidence="10">
    <location>
        <position position="65"/>
    </location>
    <ligand>
        <name>thiamine diphosphate</name>
        <dbReference type="ChEBI" id="CHEBI:58937"/>
    </ligand>
</feature>
<dbReference type="Pfam" id="PF01558">
    <property type="entry name" value="POR"/>
    <property type="match status" value="1"/>
</dbReference>
<feature type="binding site" evidence="12">
    <location>
        <position position="831"/>
    </location>
    <ligand>
        <name>[4Fe-4S] cluster</name>
        <dbReference type="ChEBI" id="CHEBI:49883"/>
        <label>3</label>
    </ligand>
</feature>
<name>F4LMB3_TREBD</name>
<dbReference type="GO" id="GO:0030976">
    <property type="term" value="F:thiamine pyrophosphate binding"/>
    <property type="evidence" value="ECO:0007669"/>
    <property type="project" value="InterPro"/>
</dbReference>
<feature type="binding site" evidence="12">
    <location>
        <position position="700"/>
    </location>
    <ligand>
        <name>[4Fe-4S] cluster</name>
        <dbReference type="ChEBI" id="CHEBI:49883"/>
        <label>1</label>
    </ligand>
</feature>
<dbReference type="SUPFAM" id="SSF54862">
    <property type="entry name" value="4Fe-4S ferredoxins"/>
    <property type="match status" value="1"/>
</dbReference>
<evidence type="ECO:0000256" key="7">
    <source>
        <dbReference type="ARBA" id="ARBA00023004"/>
    </source>
</evidence>
<dbReference type="Gene3D" id="3.40.50.970">
    <property type="match status" value="2"/>
</dbReference>
<dbReference type="FunFam" id="3.30.70.20:FF:000022">
    <property type="entry name" value="Pyruvate:ferredoxin (Flavodoxin) oxidoreductase"/>
    <property type="match status" value="1"/>
</dbReference>
<evidence type="ECO:0000256" key="2">
    <source>
        <dbReference type="ARBA" id="ARBA00022448"/>
    </source>
</evidence>
<dbReference type="CDD" id="cd07034">
    <property type="entry name" value="TPP_PYR_PFOR_IOR-alpha_like"/>
    <property type="match status" value="1"/>
</dbReference>
<feature type="binding site" evidence="12">
    <location>
        <position position="756"/>
    </location>
    <ligand>
        <name>[4Fe-4S] cluster</name>
        <dbReference type="ChEBI" id="CHEBI:49883"/>
        <label>2</label>
    </ligand>
</feature>
<dbReference type="InterPro" id="IPR002869">
    <property type="entry name" value="Pyrv_flavodox_OxRed_cen"/>
</dbReference>
<feature type="site" description="Important for catalytic activity" evidence="11">
    <location>
        <position position="1013"/>
    </location>
</feature>
<feature type="site" description="Important for catalytic activity" evidence="11">
    <location>
        <position position="65"/>
    </location>
</feature>
<evidence type="ECO:0000259" key="13">
    <source>
        <dbReference type="PROSITE" id="PS51379"/>
    </source>
</evidence>
<feature type="domain" description="4Fe-4S ferredoxin-type" evidence="13">
    <location>
        <begin position="688"/>
        <end position="717"/>
    </location>
</feature>
<feature type="binding site" evidence="12">
    <location>
        <position position="753"/>
    </location>
    <ligand>
        <name>[4Fe-4S] cluster</name>
        <dbReference type="ChEBI" id="CHEBI:49883"/>
        <label>2</label>
    </ligand>
</feature>
<dbReference type="InterPro" id="IPR019456">
    <property type="entry name" value="Pyrv-flavodox_OxRtase_EKR"/>
</dbReference>
<feature type="domain" description="4Fe-4S ferredoxin-type" evidence="13">
    <location>
        <begin position="744"/>
        <end position="774"/>
    </location>
</feature>
<dbReference type="Proteomes" id="UP000006546">
    <property type="component" value="Chromosome"/>
</dbReference>
<dbReference type="NCBIfam" id="TIGR02176">
    <property type="entry name" value="pyruv_ox_red"/>
    <property type="match status" value="1"/>
</dbReference>
<dbReference type="SUPFAM" id="SSF52518">
    <property type="entry name" value="Thiamin diphosphate-binding fold (THDP-binding)"/>
    <property type="match status" value="2"/>
</dbReference>
<gene>
    <name evidence="14" type="ordered locus">Trebr_2370</name>
</gene>
<feature type="binding site" evidence="12">
    <location>
        <position position="697"/>
    </location>
    <ligand>
        <name>[4Fe-4S] cluster</name>
        <dbReference type="ChEBI" id="CHEBI:49883"/>
        <label>1</label>
    </ligand>
</feature>
<evidence type="ECO:0000256" key="3">
    <source>
        <dbReference type="ARBA" id="ARBA00022485"/>
    </source>
</evidence>
<dbReference type="FunFam" id="3.40.920.10:FF:000001">
    <property type="entry name" value="Pyruvate:ferredoxin (Flavodoxin) oxidoreductase"/>
    <property type="match status" value="1"/>
</dbReference>
<dbReference type="eggNOG" id="COG0674">
    <property type="taxonomic scope" value="Bacteria"/>
</dbReference>
<dbReference type="InterPro" id="IPR033412">
    <property type="entry name" value="PFOR_II"/>
</dbReference>
<feature type="site" description="Important for catalytic activity" evidence="11">
    <location>
        <position position="115"/>
    </location>
</feature>
<evidence type="ECO:0000256" key="8">
    <source>
        <dbReference type="ARBA" id="ARBA00023014"/>
    </source>
</evidence>
<accession>F4LMB3</accession>
<feature type="site" description="Important for catalytic activity" evidence="11">
    <location>
        <position position="32"/>
    </location>
</feature>
<dbReference type="EMBL" id="CP002696">
    <property type="protein sequence ID" value="AEE17779.1"/>
    <property type="molecule type" value="Genomic_DNA"/>
</dbReference>
<dbReference type="SMART" id="SM00890">
    <property type="entry name" value="EKR"/>
    <property type="match status" value="1"/>
</dbReference>
<evidence type="ECO:0000256" key="11">
    <source>
        <dbReference type="PIRSR" id="PIRSR000159-2"/>
    </source>
</evidence>
<feature type="binding site" evidence="12">
    <location>
        <position position="856"/>
    </location>
    <ligand>
        <name>[4Fe-4S] cluster</name>
        <dbReference type="ChEBI" id="CHEBI:49883"/>
        <label>3</label>
    </ligand>
</feature>
<evidence type="ECO:0000313" key="14">
    <source>
        <dbReference type="EMBL" id="AEE17779.1"/>
    </source>
</evidence>
<dbReference type="Gene3D" id="3.40.50.920">
    <property type="match status" value="1"/>
</dbReference>
<feature type="binding site" evidence="12">
    <location>
        <position position="759"/>
    </location>
    <ligand>
        <name>[4Fe-4S] cluster</name>
        <dbReference type="ChEBI" id="CHEBI:49883"/>
        <label>2</label>
    </ligand>
</feature>
<dbReference type="InterPro" id="IPR011766">
    <property type="entry name" value="TPP_enzyme_TPP-bd"/>
</dbReference>
<keyword evidence="2 9" id="KW-0813">Transport</keyword>
<keyword evidence="5 9" id="KW-0249">Electron transport</keyword>
<dbReference type="FunFam" id="3.40.50.970:FF:000041">
    <property type="entry name" value="Pyruvate:ferredoxin (Flavodoxin) oxidoreductase"/>
    <property type="match status" value="1"/>
</dbReference>
<feature type="binding site" evidence="12">
    <location>
        <position position="703"/>
    </location>
    <ligand>
        <name>[4Fe-4S] cluster</name>
        <dbReference type="ChEBI" id="CHEBI:49883"/>
        <label>1</label>
    </ligand>
</feature>
<dbReference type="SUPFAM" id="SSF52922">
    <property type="entry name" value="TK C-terminal domain-like"/>
    <property type="match status" value="1"/>
</dbReference>
<dbReference type="EC" id="1.2.1.51" evidence="14"/>
<evidence type="ECO:0000256" key="5">
    <source>
        <dbReference type="ARBA" id="ARBA00022982"/>
    </source>
</evidence>
<dbReference type="InterPro" id="IPR011895">
    <property type="entry name" value="Pyrv_flavodox_OxRed"/>
</dbReference>
<keyword evidence="3 12" id="KW-0004">4Fe-4S</keyword>
<dbReference type="InterPro" id="IPR029061">
    <property type="entry name" value="THDP-binding"/>
</dbReference>
<dbReference type="RefSeq" id="WP_013759480.1">
    <property type="nucleotide sequence ID" value="NC_015500.1"/>
</dbReference>
<evidence type="ECO:0000313" key="15">
    <source>
        <dbReference type="Proteomes" id="UP000006546"/>
    </source>
</evidence>
<evidence type="ECO:0000256" key="10">
    <source>
        <dbReference type="PIRSR" id="PIRSR000159-1"/>
    </source>
</evidence>
<dbReference type="GO" id="GO:0051539">
    <property type="term" value="F:4 iron, 4 sulfur cluster binding"/>
    <property type="evidence" value="ECO:0007669"/>
    <property type="project" value="UniProtKB-KW"/>
</dbReference>
<dbReference type="PANTHER" id="PTHR32154">
    <property type="entry name" value="PYRUVATE-FLAVODOXIN OXIDOREDUCTASE-RELATED"/>
    <property type="match status" value="1"/>
</dbReference>
<dbReference type="HOGENOM" id="CLU_002569_0_0_12"/>
<dbReference type="STRING" id="906968.Trebr_2370"/>
<dbReference type="eggNOG" id="COG1014">
    <property type="taxonomic scope" value="Bacteria"/>
</dbReference>
<dbReference type="KEGG" id="tbe:Trebr_2370"/>
<dbReference type="AlphaFoldDB" id="F4LMB3"/>
<evidence type="ECO:0000256" key="9">
    <source>
        <dbReference type="PIRNR" id="PIRNR000159"/>
    </source>
</evidence>
<feature type="binding site" evidence="10">
    <location>
        <begin position="1008"/>
        <end position="1013"/>
    </location>
    <ligand>
        <name>thiamine diphosphate</name>
        <dbReference type="ChEBI" id="CHEBI:58937"/>
    </ligand>
</feature>
<dbReference type="Gene3D" id="3.30.70.20">
    <property type="match status" value="1"/>
</dbReference>
<dbReference type="Pfam" id="PF01855">
    <property type="entry name" value="POR_N"/>
    <property type="match status" value="1"/>
</dbReference>
<dbReference type="eggNOG" id="COG1013">
    <property type="taxonomic scope" value="Bacteria"/>
</dbReference>
<feature type="binding site" evidence="12">
    <location>
        <position position="1088"/>
    </location>
    <ligand>
        <name>[4Fe-4S] cluster</name>
        <dbReference type="ChEBI" id="CHEBI:49883"/>
        <label>3</label>
    </ligand>
</feature>
<reference evidence="15" key="1">
    <citation type="submission" date="2011-04" db="EMBL/GenBank/DDBJ databases">
        <title>The complete genome of Treponema brennaborense DSM 12168.</title>
        <authorList>
            <person name="Lucas S."/>
            <person name="Han J."/>
            <person name="Lapidus A."/>
            <person name="Bruce D."/>
            <person name="Goodwin L."/>
            <person name="Pitluck S."/>
            <person name="Peters L."/>
            <person name="Kyrpides N."/>
            <person name="Mavromatis K."/>
            <person name="Ivanova N."/>
            <person name="Mikhailova N."/>
            <person name="Pagani I."/>
            <person name="Teshima H."/>
            <person name="Detter J.C."/>
            <person name="Tapia R."/>
            <person name="Han C."/>
            <person name="Land M."/>
            <person name="Hauser L."/>
            <person name="Markowitz V."/>
            <person name="Cheng J.-F."/>
            <person name="Hugenholtz P."/>
            <person name="Woyke T."/>
            <person name="Wu D."/>
            <person name="Gronow S."/>
            <person name="Wellnitz S."/>
            <person name="Brambilla E."/>
            <person name="Klenk H.-P."/>
            <person name="Eisen J.A."/>
        </authorList>
    </citation>
    <scope>NUCLEOTIDE SEQUENCE [LARGE SCALE GENOMIC DNA]</scope>
    <source>
        <strain evidence="15">DSM 12168 / CIP 105900 / DD5/3</strain>
    </source>
</reference>
<dbReference type="InterPro" id="IPR017896">
    <property type="entry name" value="4Fe4S_Fe-S-bd"/>
</dbReference>
<feature type="binding site" evidence="12">
    <location>
        <position position="707"/>
    </location>
    <ligand>
        <name>[4Fe-4S] cluster</name>
        <dbReference type="ChEBI" id="CHEBI:49883"/>
        <label>2</label>
    </ligand>
</feature>
<keyword evidence="6 9" id="KW-0560">Oxidoreductase</keyword>
<dbReference type="Pfam" id="PF10371">
    <property type="entry name" value="EKR"/>
    <property type="match status" value="1"/>
</dbReference>
<dbReference type="InterPro" id="IPR050722">
    <property type="entry name" value="Pyruvate:ferred/Flavod_OxRd"/>
</dbReference>
<keyword evidence="14" id="KW-0670">Pyruvate</keyword>
<dbReference type="InterPro" id="IPR037112">
    <property type="entry name" value="Pyrv-flavodox_OxR_EKR_sf"/>
</dbReference>
<sequence>MADKNMVMIDGNTAAGHVAHALSEVISIYPITPSSPMGEVADEYSAKGKKNIWGTVPDVVEMQSEAGAAGAVHGALTTGALSTTFTASQGLLLMIPNMYKIAGELTSTVFHVAARALATSSLSIFGDHQDVMACRQTGWAMLASNSVQEVMDLAVISHASTLRSRVPFVHFFDGFRTSHEIQKVEEVSYEVMQKMVDDELVRAHRARGLTPENPVIRGTAQNPDVYFQSREGVNKYYNAVPEIVQNEMDKYAKLTGRQYHLFDYFGAKDAEKIIIIMGSGAETCEETVETLNKKGEKIGVLKVRLYRPFSAEAFVKAIPATVKSIAVLDRTKEPGALGEPLYEDVRTAIGEMQAAGTCPFKNYPVVLGGRYGLGSKEFTPAMVKAVFDNLSGKKLNHFIIGINDDVLGQSLAYDESFYLEEEGMNEAMFYGLGSDGTVGANKNSIKIIGEAKPELNAQAYFSYDSKKSGGFTVSHLRFGKGSIRRPYLITAADFLACHKFTYMETYDMLAAAKKGATFLLNSPYDAKTVWNHIPVEAQKQIIDKKLNFYVIDAFKIAEATGMGTRINTVMQAAYFKISGVLPEDVAVKYMKKFVEKSYSKKGADVVQKNFATIDAALNAVEKVAVPAAVSGDMHMKPAMAASKDAFVRDVLGAMAVQNGDKLPVSKLPEDGTFPTATTQFEKRAIAEKVPEWDPSVCIQCGQCTVVCPHAVIRMKTLSDDAAAKAPAGFKSADLKPKAEAGKKVVLQISTEDCTGCGLCVAVCPAKNKADETKKAINLVHFTEELRAVESKNWDYFMALPEADASTLNLGTPKGLAMKRPLFEFSGACAGCGETPYIKLLSQLFGDRAVIANATGCSSIYGGNLPSTPYAKDANGRGPAWSNSLFEDAAEFGYGMRMTSDKLAQYAREVADAAAEKGIAKDVIGKILANEQKDDAAIAVQRGYVAELKAELAKSSDTVAAELASLTDHLIKRSVWIIGGDGWAYDIGFGGLDHTLASGRNINILVLDTEVYSNTGGQMSKATPIGAVAKFAASGKVMSKKDLGAIAMSYGYVYVARVSMGANMNQVIKAFREAEAYDGPSIIIAYSHCINHGINMSNGLTNQKEAVSCGLWPLYRYDPRLADQGKNPFQLDSKEPDYNLADFMYKEVRFKSLKAANPERAAMLLEKAVAKAKRQWKEYEYLSKREF</sequence>
<dbReference type="GO" id="GO:0044281">
    <property type="term" value="P:small molecule metabolic process"/>
    <property type="evidence" value="ECO:0007669"/>
    <property type="project" value="UniProtKB-ARBA"/>
</dbReference>
<keyword evidence="4 12" id="KW-0479">Metal-binding</keyword>
<dbReference type="FunFam" id="3.40.50.920:FF:000007">
    <property type="entry name" value="Pyruvate:ferredoxin (Flavodoxin) oxidoreductase"/>
    <property type="match status" value="1"/>
</dbReference>
<evidence type="ECO:0000256" key="12">
    <source>
        <dbReference type="PIRSR" id="PIRSR000159-50"/>
    </source>
</evidence>
<feature type="binding site" evidence="10">
    <location>
        <position position="115"/>
    </location>
    <ligand>
        <name>pyruvate</name>
        <dbReference type="ChEBI" id="CHEBI:15361"/>
    </ligand>
</feature>
<dbReference type="InterPro" id="IPR002880">
    <property type="entry name" value="Pyrv_Fd/Flavodoxin_OxRdtase_N"/>
</dbReference>
<dbReference type="GO" id="GO:0050243">
    <property type="term" value="F:pyruvate dehydrogenase (NADP+) activity"/>
    <property type="evidence" value="ECO:0007669"/>
    <property type="project" value="UniProtKB-EC"/>
</dbReference>
<dbReference type="OrthoDB" id="9794954at2"/>
<comment type="cofactor">
    <cofactor evidence="12">
        <name>[4Fe-4S] cluster</name>
        <dbReference type="ChEBI" id="CHEBI:49883"/>
    </cofactor>
    <text evidence="12">Binds 3 [4Fe-4S] clusters per subunit.</text>
</comment>
<feature type="binding site" evidence="10">
    <location>
        <begin position="979"/>
        <end position="982"/>
    </location>
    <ligand>
        <name>thiamine diphosphate</name>
        <dbReference type="ChEBI" id="CHEBI:58937"/>
    </ligand>
</feature>
<dbReference type="PANTHER" id="PTHR32154:SF0">
    <property type="entry name" value="PYRUVATE-FLAVODOXIN OXIDOREDUCTASE-RELATED"/>
    <property type="match status" value="1"/>
</dbReference>
<evidence type="ECO:0000256" key="6">
    <source>
        <dbReference type="ARBA" id="ARBA00023002"/>
    </source>
</evidence>
<dbReference type="GO" id="GO:0005506">
    <property type="term" value="F:iron ion binding"/>
    <property type="evidence" value="ECO:0007669"/>
    <property type="project" value="InterPro"/>
</dbReference>
<feature type="binding site" evidence="12">
    <location>
        <position position="828"/>
    </location>
    <ligand>
        <name>[4Fe-4S] cluster</name>
        <dbReference type="ChEBI" id="CHEBI:49883"/>
        <label>3</label>
    </ligand>
</feature>
<dbReference type="InterPro" id="IPR017900">
    <property type="entry name" value="4Fe4S_Fe_S_CS"/>
</dbReference>
<dbReference type="PIRSF" id="PIRSF000159">
    <property type="entry name" value="NifJ"/>
    <property type="match status" value="1"/>
</dbReference>
<dbReference type="GO" id="GO:0006979">
    <property type="term" value="P:response to oxidative stress"/>
    <property type="evidence" value="ECO:0007669"/>
    <property type="project" value="TreeGrafter"/>
</dbReference>
<dbReference type="FunFam" id="3.40.50.970:FF:000012">
    <property type="entry name" value="Pyruvate:ferredoxin (Flavodoxin) oxidoreductase"/>
    <property type="match status" value="1"/>
</dbReference>
<dbReference type="SUPFAM" id="SSF53323">
    <property type="entry name" value="Pyruvate-ferredoxin oxidoreductase, PFOR, domain III"/>
    <property type="match status" value="1"/>
</dbReference>
<protein>
    <submittedName>
        <fullName evidence="14">Pyruvate ferredoxin/flavodoxin oxidoreductase</fullName>
        <ecNumber evidence="14">1.2.1.51</ecNumber>
    </submittedName>
</protein>
<dbReference type="Pfam" id="PF17147">
    <property type="entry name" value="PFOR_II"/>
    <property type="match status" value="1"/>
</dbReference>
<feature type="binding site" evidence="10">
    <location>
        <position position="833"/>
    </location>
    <ligand>
        <name>thiamine diphosphate</name>
        <dbReference type="ChEBI" id="CHEBI:58937"/>
    </ligand>
</feature>
<dbReference type="Pfam" id="PF12838">
    <property type="entry name" value="Fer4_7"/>
    <property type="match status" value="1"/>
</dbReference>
<evidence type="ECO:0000256" key="4">
    <source>
        <dbReference type="ARBA" id="ARBA00022723"/>
    </source>
</evidence>
<dbReference type="GO" id="GO:0022900">
    <property type="term" value="P:electron transport chain"/>
    <property type="evidence" value="ECO:0007669"/>
    <property type="project" value="InterPro"/>
</dbReference>
<keyword evidence="7 12" id="KW-0408">Iron</keyword>
<dbReference type="InterPro" id="IPR009014">
    <property type="entry name" value="Transketo_C/PFOR_II"/>
</dbReference>
<dbReference type="Pfam" id="PF02775">
    <property type="entry name" value="TPP_enzyme_C"/>
    <property type="match status" value="1"/>
</dbReference>
<keyword evidence="15" id="KW-1185">Reference proteome</keyword>
<dbReference type="PROSITE" id="PS51379">
    <property type="entry name" value="4FE4S_FER_2"/>
    <property type="match status" value="2"/>
</dbReference>
<dbReference type="CDD" id="cd03377">
    <property type="entry name" value="TPP_PFOR_PNO"/>
    <property type="match status" value="1"/>
</dbReference>
<organism evidence="14 15">
    <name type="scientific">Treponema brennaborense (strain DSM 12168 / CIP 105900 / DD5/3)</name>
    <dbReference type="NCBI Taxonomy" id="906968"/>
    <lineage>
        <taxon>Bacteria</taxon>
        <taxon>Pseudomonadati</taxon>
        <taxon>Spirochaetota</taxon>
        <taxon>Spirochaetia</taxon>
        <taxon>Spirochaetales</taxon>
        <taxon>Treponemataceae</taxon>
        <taxon>Treponema</taxon>
    </lineage>
</organism>
<dbReference type="Gene3D" id="4.10.780.10">
    <property type="entry name" value="Pyruvate-flavodoxin oxidoreductase, EKR domain"/>
    <property type="match status" value="1"/>
</dbReference>
<dbReference type="InterPro" id="IPR019752">
    <property type="entry name" value="Pyrv/ketoisovalerate_OxRed_cat"/>
</dbReference>
<keyword evidence="8 12" id="KW-0411">Iron-sulfur</keyword>
<dbReference type="PROSITE" id="PS00198">
    <property type="entry name" value="4FE4S_FER_1"/>
    <property type="match status" value="1"/>
</dbReference>
<dbReference type="Gene3D" id="3.40.920.10">
    <property type="entry name" value="Pyruvate-ferredoxin oxidoreductase, PFOR, domain III"/>
    <property type="match status" value="1"/>
</dbReference>
<feature type="binding site" evidence="10">
    <location>
        <position position="32"/>
    </location>
    <ligand>
        <name>pyruvate</name>
        <dbReference type="ChEBI" id="CHEBI:15361"/>
    </ligand>
</feature>
<proteinExistence type="inferred from homology"/>
<evidence type="ECO:0000256" key="1">
    <source>
        <dbReference type="ARBA" id="ARBA00009032"/>
    </source>
</evidence>
<feature type="binding site" evidence="12">
    <location>
        <position position="763"/>
    </location>
    <ligand>
        <name>[4Fe-4S] cluster</name>
        <dbReference type="ChEBI" id="CHEBI:49883"/>
        <label>1</label>
    </ligand>
</feature>
<feature type="binding site" evidence="10">
    <location>
        <position position="856"/>
    </location>
    <ligand>
        <name>thiamine diphosphate</name>
        <dbReference type="ChEBI" id="CHEBI:58937"/>
    </ligand>
</feature>
<comment type="similarity">
    <text evidence="1 9">Belongs to the pyruvate:ferredoxin/flavodoxin oxidoreductase family.</text>
</comment>